<comment type="similarity">
    <text evidence="2 7">Belongs to the universal ribosomal protein uL10 family.</text>
</comment>
<keyword evidence="7" id="KW-0699">rRNA-binding</keyword>
<organism evidence="9 10">
    <name type="scientific">Patulibacter medicamentivorans</name>
    <dbReference type="NCBI Taxonomy" id="1097667"/>
    <lineage>
        <taxon>Bacteria</taxon>
        <taxon>Bacillati</taxon>
        <taxon>Actinomycetota</taxon>
        <taxon>Thermoleophilia</taxon>
        <taxon>Solirubrobacterales</taxon>
        <taxon>Patulibacteraceae</taxon>
        <taxon>Patulibacter</taxon>
    </lineage>
</organism>
<dbReference type="InterPro" id="IPR043141">
    <property type="entry name" value="Ribosomal_uL10-like_sf"/>
</dbReference>
<feature type="compositionally biased region" description="Acidic residues" evidence="8">
    <location>
        <begin position="199"/>
        <end position="210"/>
    </location>
</feature>
<sequence length="240" mass="24097">MNREEKTAAIAEIAENIKESEAVIVVDYRGLTVTQAGELRAQLRDVDASLTVAKNTLTGRAISDVGESAEPLREFLAGPTALTYVKGDVAAAAKALTTFAKDNGDLPAFKGGVLDGKQLAVDEIKAIAKLPSRDVLYGQLVGIVAAPLTGLARGLGGLLGGLAIALGQVQEKKQSGEIPAGDAPAAAPAAEEAPAAEAATDEAPAEEPAAEEAPAAEAQDGEAEASAEDTAAADESGASA</sequence>
<dbReference type="Pfam" id="PF00466">
    <property type="entry name" value="Ribosomal_L10"/>
    <property type="match status" value="1"/>
</dbReference>
<comment type="function">
    <text evidence="1 7">Forms part of the ribosomal stalk, playing a central role in the interaction of the ribosome with GTP-bound translation factors.</text>
</comment>
<feature type="compositionally biased region" description="Low complexity" evidence="8">
    <location>
        <begin position="228"/>
        <end position="240"/>
    </location>
</feature>
<comment type="subunit">
    <text evidence="5 7">Part of the ribosomal stalk of the 50S ribosomal subunit. The N-terminus interacts with L11 and the large rRNA to form the base of the stalk. The C-terminus forms an elongated spine to which L12 dimers bind in a sequential fashion forming a multimeric L10(L12)X complex.</text>
</comment>
<accession>H0EBX7</accession>
<evidence type="ECO:0000256" key="2">
    <source>
        <dbReference type="ARBA" id="ARBA00008889"/>
    </source>
</evidence>
<feature type="region of interest" description="Disordered" evidence="8">
    <location>
        <begin position="175"/>
        <end position="240"/>
    </location>
</feature>
<dbReference type="OrthoDB" id="3186107at2"/>
<evidence type="ECO:0000256" key="5">
    <source>
        <dbReference type="ARBA" id="ARBA00026025"/>
    </source>
</evidence>
<feature type="compositionally biased region" description="Low complexity" evidence="8">
    <location>
        <begin position="179"/>
        <end position="198"/>
    </location>
</feature>
<dbReference type="Proteomes" id="UP000005143">
    <property type="component" value="Unassembled WGS sequence"/>
</dbReference>
<keyword evidence="4 7" id="KW-0687">Ribonucleoprotein</keyword>
<keyword evidence="7" id="KW-0694">RNA-binding</keyword>
<dbReference type="Gene3D" id="3.30.70.1730">
    <property type="match status" value="1"/>
</dbReference>
<dbReference type="AlphaFoldDB" id="H0EBX7"/>
<evidence type="ECO:0000256" key="1">
    <source>
        <dbReference type="ARBA" id="ARBA00002633"/>
    </source>
</evidence>
<keyword evidence="10" id="KW-1185">Reference proteome</keyword>
<dbReference type="EMBL" id="AGUD01000321">
    <property type="protein sequence ID" value="EHN08818.1"/>
    <property type="molecule type" value="Genomic_DNA"/>
</dbReference>
<dbReference type="NCBIfam" id="NF000955">
    <property type="entry name" value="PRK00099.1-1"/>
    <property type="match status" value="1"/>
</dbReference>
<dbReference type="CDD" id="cd05797">
    <property type="entry name" value="Ribosomal_L10"/>
    <property type="match status" value="1"/>
</dbReference>
<evidence type="ECO:0000256" key="4">
    <source>
        <dbReference type="ARBA" id="ARBA00023274"/>
    </source>
</evidence>
<dbReference type="PROSITE" id="PS01109">
    <property type="entry name" value="RIBOSOMAL_L10"/>
    <property type="match status" value="1"/>
</dbReference>
<evidence type="ECO:0000256" key="8">
    <source>
        <dbReference type="SAM" id="MobiDB-lite"/>
    </source>
</evidence>
<dbReference type="HAMAP" id="MF_00362">
    <property type="entry name" value="Ribosomal_uL10"/>
    <property type="match status" value="1"/>
</dbReference>
<dbReference type="SUPFAM" id="SSF160369">
    <property type="entry name" value="Ribosomal protein L10-like"/>
    <property type="match status" value="1"/>
</dbReference>
<dbReference type="InterPro" id="IPR001790">
    <property type="entry name" value="Ribosomal_uL10"/>
</dbReference>
<dbReference type="GO" id="GO:0003735">
    <property type="term" value="F:structural constituent of ribosome"/>
    <property type="evidence" value="ECO:0007669"/>
    <property type="project" value="InterPro"/>
</dbReference>
<evidence type="ECO:0000256" key="3">
    <source>
        <dbReference type="ARBA" id="ARBA00022980"/>
    </source>
</evidence>
<dbReference type="InterPro" id="IPR022973">
    <property type="entry name" value="Ribosomal_uL10_bac"/>
</dbReference>
<dbReference type="GO" id="GO:0070180">
    <property type="term" value="F:large ribosomal subunit rRNA binding"/>
    <property type="evidence" value="ECO:0007669"/>
    <property type="project" value="UniProtKB-UniRule"/>
</dbReference>
<evidence type="ECO:0000313" key="9">
    <source>
        <dbReference type="EMBL" id="EHN08818.1"/>
    </source>
</evidence>
<keyword evidence="3 7" id="KW-0689">Ribosomal protein</keyword>
<evidence type="ECO:0000313" key="10">
    <source>
        <dbReference type="Proteomes" id="UP000005143"/>
    </source>
</evidence>
<gene>
    <name evidence="7" type="primary">rplJ</name>
    <name evidence="9" type="ORF">PAI11_43620</name>
</gene>
<name>H0EBX7_9ACTN</name>
<dbReference type="GO" id="GO:0015934">
    <property type="term" value="C:large ribosomal subunit"/>
    <property type="evidence" value="ECO:0007669"/>
    <property type="project" value="InterPro"/>
</dbReference>
<proteinExistence type="inferred from homology"/>
<dbReference type="RefSeq" id="WP_007579371.1">
    <property type="nucleotide sequence ID" value="NZ_AGUD01000321.1"/>
</dbReference>
<evidence type="ECO:0000256" key="6">
    <source>
        <dbReference type="ARBA" id="ARBA00035202"/>
    </source>
</evidence>
<dbReference type="InterPro" id="IPR047865">
    <property type="entry name" value="Ribosomal_uL10_bac_type"/>
</dbReference>
<dbReference type="Gene3D" id="6.10.250.290">
    <property type="match status" value="1"/>
</dbReference>
<protein>
    <recommendedName>
        <fullName evidence="6 7">Large ribosomal subunit protein uL10</fullName>
    </recommendedName>
</protein>
<dbReference type="InterPro" id="IPR002363">
    <property type="entry name" value="Ribosomal_uL10_CS_bac"/>
</dbReference>
<dbReference type="PANTHER" id="PTHR11560">
    <property type="entry name" value="39S RIBOSOMAL PROTEIN L10, MITOCHONDRIAL"/>
    <property type="match status" value="1"/>
</dbReference>
<comment type="caution">
    <text evidence="9">The sequence shown here is derived from an EMBL/GenBank/DDBJ whole genome shotgun (WGS) entry which is preliminary data.</text>
</comment>
<evidence type="ECO:0000256" key="7">
    <source>
        <dbReference type="HAMAP-Rule" id="MF_00362"/>
    </source>
</evidence>
<reference evidence="9 10" key="1">
    <citation type="journal article" date="2013" name="Biodegradation">
        <title>Quantitative proteomic analysis of ibuprofen-degrading Patulibacter sp. strain I11.</title>
        <authorList>
            <person name="Almeida B."/>
            <person name="Kjeldal H."/>
            <person name="Lolas I."/>
            <person name="Knudsen A.D."/>
            <person name="Carvalho G."/>
            <person name="Nielsen K.L."/>
            <person name="Barreto Crespo M.T."/>
            <person name="Stensballe A."/>
            <person name="Nielsen J.L."/>
        </authorList>
    </citation>
    <scope>NUCLEOTIDE SEQUENCE [LARGE SCALE GENOMIC DNA]</scope>
    <source>
        <strain evidence="9 10">I11</strain>
    </source>
</reference>
<dbReference type="GO" id="GO:0006412">
    <property type="term" value="P:translation"/>
    <property type="evidence" value="ECO:0007669"/>
    <property type="project" value="UniProtKB-UniRule"/>
</dbReference>